<protein>
    <submittedName>
        <fullName evidence="1">Uncharacterized protein</fullName>
    </submittedName>
</protein>
<dbReference type="EMBL" id="UYYB01007714">
    <property type="protein sequence ID" value="VDM68122.1"/>
    <property type="molecule type" value="Genomic_DNA"/>
</dbReference>
<sequence>MEKLADFLNLQKKIIKLGVFHVDLAGVKRNACEVLRDAVKAVKAHFAGTKSTLGEIPIHFVVPVTETTGCAIQTDFRKYFGKNEYRFNIFLDIIAIENSMEIGDIGVRVKVPSWANIETKVISLTTHVNFEDIYKMDSVLQEYSGWIRTTLQGLQINDVFLLDDTTVQEL</sequence>
<dbReference type="OrthoDB" id="5826594at2759"/>
<proteinExistence type="predicted"/>
<organism evidence="1 2">
    <name type="scientific">Strongylus vulgaris</name>
    <name type="common">Blood worm</name>
    <dbReference type="NCBI Taxonomy" id="40348"/>
    <lineage>
        <taxon>Eukaryota</taxon>
        <taxon>Metazoa</taxon>
        <taxon>Ecdysozoa</taxon>
        <taxon>Nematoda</taxon>
        <taxon>Chromadorea</taxon>
        <taxon>Rhabditida</taxon>
        <taxon>Rhabditina</taxon>
        <taxon>Rhabditomorpha</taxon>
        <taxon>Strongyloidea</taxon>
        <taxon>Strongylidae</taxon>
        <taxon>Strongylus</taxon>
    </lineage>
</organism>
<accession>A0A3P7KL15</accession>
<dbReference type="AlphaFoldDB" id="A0A3P7KL15"/>
<evidence type="ECO:0000313" key="2">
    <source>
        <dbReference type="Proteomes" id="UP000270094"/>
    </source>
</evidence>
<name>A0A3P7KL15_STRVU</name>
<dbReference type="Proteomes" id="UP000270094">
    <property type="component" value="Unassembled WGS sequence"/>
</dbReference>
<reference evidence="1 2" key="1">
    <citation type="submission" date="2018-11" db="EMBL/GenBank/DDBJ databases">
        <authorList>
            <consortium name="Pathogen Informatics"/>
        </authorList>
    </citation>
    <scope>NUCLEOTIDE SEQUENCE [LARGE SCALE GENOMIC DNA]</scope>
</reference>
<keyword evidence="2" id="KW-1185">Reference proteome</keyword>
<gene>
    <name evidence="1" type="ORF">SVUK_LOCUS3120</name>
</gene>
<evidence type="ECO:0000313" key="1">
    <source>
        <dbReference type="EMBL" id="VDM68122.1"/>
    </source>
</evidence>